<evidence type="ECO:0000313" key="2">
    <source>
        <dbReference type="Proteomes" id="UP001054945"/>
    </source>
</evidence>
<reference evidence="1 2" key="1">
    <citation type="submission" date="2021-06" db="EMBL/GenBank/DDBJ databases">
        <title>Caerostris extrusa draft genome.</title>
        <authorList>
            <person name="Kono N."/>
            <person name="Arakawa K."/>
        </authorList>
    </citation>
    <scope>NUCLEOTIDE SEQUENCE [LARGE SCALE GENOMIC DNA]</scope>
</reference>
<dbReference type="Proteomes" id="UP001054945">
    <property type="component" value="Unassembled WGS sequence"/>
</dbReference>
<gene>
    <name evidence="1" type="ORF">CEXT_602391</name>
</gene>
<evidence type="ECO:0000313" key="1">
    <source>
        <dbReference type="EMBL" id="GIY93947.1"/>
    </source>
</evidence>
<sequence>MNNCETDSPIRAVSVDELDERIVYRIILQTKPRELQLFPILNGTPILSDQKSSQPESLGNHFALSSECLAFRDAAL</sequence>
<dbReference type="EMBL" id="BPLR01000330">
    <property type="protein sequence ID" value="GIY93947.1"/>
    <property type="molecule type" value="Genomic_DNA"/>
</dbReference>
<proteinExistence type="predicted"/>
<organism evidence="1 2">
    <name type="scientific">Caerostris extrusa</name>
    <name type="common">Bark spider</name>
    <name type="synonym">Caerostris bankana</name>
    <dbReference type="NCBI Taxonomy" id="172846"/>
    <lineage>
        <taxon>Eukaryota</taxon>
        <taxon>Metazoa</taxon>
        <taxon>Ecdysozoa</taxon>
        <taxon>Arthropoda</taxon>
        <taxon>Chelicerata</taxon>
        <taxon>Arachnida</taxon>
        <taxon>Araneae</taxon>
        <taxon>Araneomorphae</taxon>
        <taxon>Entelegynae</taxon>
        <taxon>Araneoidea</taxon>
        <taxon>Araneidae</taxon>
        <taxon>Caerostris</taxon>
    </lineage>
</organism>
<name>A0AAV4XH13_CAEEX</name>
<dbReference type="AlphaFoldDB" id="A0AAV4XH13"/>
<accession>A0AAV4XH13</accession>
<comment type="caution">
    <text evidence="1">The sequence shown here is derived from an EMBL/GenBank/DDBJ whole genome shotgun (WGS) entry which is preliminary data.</text>
</comment>
<keyword evidence="2" id="KW-1185">Reference proteome</keyword>
<protein>
    <submittedName>
        <fullName evidence="1">Uncharacterized protein</fullName>
    </submittedName>
</protein>